<comment type="caution">
    <text evidence="8">The sequence shown here is derived from an EMBL/GenBank/DDBJ whole genome shotgun (WGS) entry which is preliminary data.</text>
</comment>
<dbReference type="GO" id="GO:0004077">
    <property type="term" value="F:biotin--[biotin carboxyl-carrier protein] ligase activity"/>
    <property type="evidence" value="ECO:0007669"/>
    <property type="project" value="UniProtKB-EC"/>
</dbReference>
<dbReference type="CDD" id="cd16442">
    <property type="entry name" value="BPL"/>
    <property type="match status" value="1"/>
</dbReference>
<dbReference type="PANTHER" id="PTHR12835:SF5">
    <property type="entry name" value="BIOTIN--PROTEIN LIGASE"/>
    <property type="match status" value="1"/>
</dbReference>
<dbReference type="Gene3D" id="3.30.930.10">
    <property type="entry name" value="Bira Bifunctional Protein, Domain 2"/>
    <property type="match status" value="1"/>
</dbReference>
<dbReference type="Gene3D" id="2.30.30.100">
    <property type="match status" value="1"/>
</dbReference>
<dbReference type="Pfam" id="PF02237">
    <property type="entry name" value="BPL_C"/>
    <property type="match status" value="1"/>
</dbReference>
<dbReference type="InterPro" id="IPR004143">
    <property type="entry name" value="BPL_LPL_catalytic"/>
</dbReference>
<dbReference type="SUPFAM" id="SSF50037">
    <property type="entry name" value="C-terminal domain of transcriptional repressors"/>
    <property type="match status" value="1"/>
</dbReference>
<gene>
    <name evidence="8" type="ORF">C8D91_0370</name>
</gene>
<dbReference type="InterPro" id="IPR045864">
    <property type="entry name" value="aa-tRNA-synth_II/BPL/LPL"/>
</dbReference>
<dbReference type="AlphaFoldDB" id="A0A4R6Y390"/>
<dbReference type="PROSITE" id="PS51733">
    <property type="entry name" value="BPL_LPL_CATALYTIC"/>
    <property type="match status" value="1"/>
</dbReference>
<dbReference type="PANTHER" id="PTHR12835">
    <property type="entry name" value="BIOTIN PROTEIN LIGASE"/>
    <property type="match status" value="1"/>
</dbReference>
<sequence>MPSPVKTNSQGLDNLQQDHPNLTVSWVDSIDSTQQSVQANSILIAEQQLAGVGRRGNRWLTPSGQAICFSYRFTLNAQTNQMSGYALMVAVSIIQVIKAFDGAAGSTTKAQLKWPNDLYFDQQKFGGILIHVKPMNPGAAGPKQLDVTVGIGINWSLSKEQLQSVDQPVCNIPLCDKPPRADFINRLIKQLNHNNPQFLAHGLSPFLQLWQQHDYLVNKPVCVTQDTGIVEGLYHGIDEQGQLLIAINGMIKTYSAGEVSVRMIKPET</sequence>
<evidence type="ECO:0000313" key="8">
    <source>
        <dbReference type="EMBL" id="TDR23508.1"/>
    </source>
</evidence>
<feature type="domain" description="BPL/LPL catalytic" evidence="7">
    <location>
        <begin position="9"/>
        <end position="199"/>
    </location>
</feature>
<organism evidence="8 9">
    <name type="scientific">Marinicella litoralis</name>
    <dbReference type="NCBI Taxonomy" id="644220"/>
    <lineage>
        <taxon>Bacteria</taxon>
        <taxon>Pseudomonadati</taxon>
        <taxon>Pseudomonadota</taxon>
        <taxon>Gammaproteobacteria</taxon>
        <taxon>Lysobacterales</taxon>
        <taxon>Marinicellaceae</taxon>
        <taxon>Marinicella</taxon>
    </lineage>
</organism>
<evidence type="ECO:0000259" key="7">
    <source>
        <dbReference type="PROSITE" id="PS51733"/>
    </source>
</evidence>
<dbReference type="NCBIfam" id="TIGR00121">
    <property type="entry name" value="birA_ligase"/>
    <property type="match status" value="1"/>
</dbReference>
<dbReference type="Proteomes" id="UP000295724">
    <property type="component" value="Unassembled WGS sequence"/>
</dbReference>
<dbReference type="InterPro" id="IPR008988">
    <property type="entry name" value="Transcriptional_repressor_C"/>
</dbReference>
<evidence type="ECO:0000256" key="4">
    <source>
        <dbReference type="ARBA" id="ARBA00023267"/>
    </source>
</evidence>
<dbReference type="EC" id="6.3.4.15" evidence="5"/>
<keyword evidence="1 8" id="KW-0436">Ligase</keyword>
<evidence type="ECO:0000256" key="2">
    <source>
        <dbReference type="ARBA" id="ARBA00022741"/>
    </source>
</evidence>
<accession>A0A4R6Y390</accession>
<name>A0A4R6Y390_9GAMM</name>
<evidence type="ECO:0000256" key="3">
    <source>
        <dbReference type="ARBA" id="ARBA00022840"/>
    </source>
</evidence>
<comment type="catalytic activity">
    <reaction evidence="6">
        <text>biotin + L-lysyl-[protein] + ATP = N(6)-biotinyl-L-lysyl-[protein] + AMP + diphosphate + H(+)</text>
        <dbReference type="Rhea" id="RHEA:11756"/>
        <dbReference type="Rhea" id="RHEA-COMP:9752"/>
        <dbReference type="Rhea" id="RHEA-COMP:10505"/>
        <dbReference type="ChEBI" id="CHEBI:15378"/>
        <dbReference type="ChEBI" id="CHEBI:29969"/>
        <dbReference type="ChEBI" id="CHEBI:30616"/>
        <dbReference type="ChEBI" id="CHEBI:33019"/>
        <dbReference type="ChEBI" id="CHEBI:57586"/>
        <dbReference type="ChEBI" id="CHEBI:83144"/>
        <dbReference type="ChEBI" id="CHEBI:456215"/>
        <dbReference type="EC" id="6.3.4.15"/>
    </reaction>
</comment>
<dbReference type="GO" id="GO:0005737">
    <property type="term" value="C:cytoplasm"/>
    <property type="evidence" value="ECO:0007669"/>
    <property type="project" value="TreeGrafter"/>
</dbReference>
<dbReference type="GO" id="GO:0005524">
    <property type="term" value="F:ATP binding"/>
    <property type="evidence" value="ECO:0007669"/>
    <property type="project" value="UniProtKB-KW"/>
</dbReference>
<dbReference type="Pfam" id="PF03099">
    <property type="entry name" value="BPL_LplA_LipB"/>
    <property type="match status" value="1"/>
</dbReference>
<keyword evidence="3" id="KW-0067">ATP-binding</keyword>
<reference evidence="8 9" key="1">
    <citation type="submission" date="2019-03" db="EMBL/GenBank/DDBJ databases">
        <title>Genomic Encyclopedia of Type Strains, Phase IV (KMG-IV): sequencing the most valuable type-strain genomes for metagenomic binning, comparative biology and taxonomic classification.</title>
        <authorList>
            <person name="Goeker M."/>
        </authorList>
    </citation>
    <scope>NUCLEOTIDE SEQUENCE [LARGE SCALE GENOMIC DNA]</scope>
    <source>
        <strain evidence="8 9">DSM 25488</strain>
    </source>
</reference>
<proteinExistence type="predicted"/>
<evidence type="ECO:0000256" key="5">
    <source>
        <dbReference type="ARBA" id="ARBA00024227"/>
    </source>
</evidence>
<protein>
    <recommendedName>
        <fullName evidence="5">biotin--[biotin carboxyl-carrier protein] ligase</fullName>
        <ecNumber evidence="5">6.3.4.15</ecNumber>
    </recommendedName>
</protein>
<keyword evidence="2" id="KW-0547">Nucleotide-binding</keyword>
<evidence type="ECO:0000256" key="6">
    <source>
        <dbReference type="ARBA" id="ARBA00047846"/>
    </source>
</evidence>
<dbReference type="InterPro" id="IPR004408">
    <property type="entry name" value="Biotin_CoA_COase_ligase"/>
</dbReference>
<evidence type="ECO:0000313" key="9">
    <source>
        <dbReference type="Proteomes" id="UP000295724"/>
    </source>
</evidence>
<keyword evidence="9" id="KW-1185">Reference proteome</keyword>
<keyword evidence="4" id="KW-0092">Biotin</keyword>
<evidence type="ECO:0000256" key="1">
    <source>
        <dbReference type="ARBA" id="ARBA00022598"/>
    </source>
</evidence>
<dbReference type="InterPro" id="IPR003142">
    <property type="entry name" value="BPL_C"/>
</dbReference>
<dbReference type="EMBL" id="SNZB01000001">
    <property type="protein sequence ID" value="TDR23508.1"/>
    <property type="molecule type" value="Genomic_DNA"/>
</dbReference>
<dbReference type="SUPFAM" id="SSF55681">
    <property type="entry name" value="Class II aaRS and biotin synthetases"/>
    <property type="match status" value="1"/>
</dbReference>
<dbReference type="RefSeq" id="WP_162846727.1">
    <property type="nucleotide sequence ID" value="NZ_NIHB01000001.1"/>
</dbReference>